<dbReference type="Proteomes" id="UP001212152">
    <property type="component" value="Unassembled WGS sequence"/>
</dbReference>
<dbReference type="SUPFAM" id="SSF55753">
    <property type="entry name" value="Actin depolymerizing proteins"/>
    <property type="match status" value="2"/>
</dbReference>
<evidence type="ECO:0000313" key="3">
    <source>
        <dbReference type="Proteomes" id="UP001212152"/>
    </source>
</evidence>
<dbReference type="PROSITE" id="PS50003">
    <property type="entry name" value="PH_DOMAIN"/>
    <property type="match status" value="1"/>
</dbReference>
<dbReference type="AlphaFoldDB" id="A0AAD5TKA0"/>
<organism evidence="2 3">
    <name type="scientific">Geranomyces variabilis</name>
    <dbReference type="NCBI Taxonomy" id="109894"/>
    <lineage>
        <taxon>Eukaryota</taxon>
        <taxon>Fungi</taxon>
        <taxon>Fungi incertae sedis</taxon>
        <taxon>Chytridiomycota</taxon>
        <taxon>Chytridiomycota incertae sedis</taxon>
        <taxon>Chytridiomycetes</taxon>
        <taxon>Spizellomycetales</taxon>
        <taxon>Powellomycetaceae</taxon>
        <taxon>Geranomyces</taxon>
    </lineage>
</organism>
<feature type="domain" description="PH" evidence="1">
    <location>
        <begin position="531"/>
        <end position="632"/>
    </location>
</feature>
<dbReference type="InterPro" id="IPR001849">
    <property type="entry name" value="PH_domain"/>
</dbReference>
<dbReference type="Pfam" id="PF16300">
    <property type="entry name" value="WD40_4"/>
    <property type="match status" value="1"/>
</dbReference>
<dbReference type="Gene3D" id="2.30.29.30">
    <property type="entry name" value="Pleckstrin-homology domain (PH domain)/Phosphotyrosine-binding domain (PTB)"/>
    <property type="match status" value="1"/>
</dbReference>
<dbReference type="SUPFAM" id="SSF101908">
    <property type="entry name" value="Putative isomerase YbhE"/>
    <property type="match status" value="1"/>
</dbReference>
<dbReference type="InterPro" id="IPR015943">
    <property type="entry name" value="WD40/YVTN_repeat-like_dom_sf"/>
</dbReference>
<dbReference type="InterPro" id="IPR029006">
    <property type="entry name" value="ADF-H/Gelsolin-like_dom_sf"/>
</dbReference>
<dbReference type="SMART" id="SM00233">
    <property type="entry name" value="PH"/>
    <property type="match status" value="2"/>
</dbReference>
<gene>
    <name evidence="2" type="primary">CORO2B_1</name>
    <name evidence="2" type="ORF">HDU87_004728</name>
</gene>
<dbReference type="Pfam" id="PF00626">
    <property type="entry name" value="Gelsolin"/>
    <property type="match status" value="1"/>
</dbReference>
<dbReference type="EMBL" id="JADGJQ010000036">
    <property type="protein sequence ID" value="KAJ3177012.1"/>
    <property type="molecule type" value="Genomic_DNA"/>
</dbReference>
<comment type="caution">
    <text evidence="2">The sequence shown here is derived from an EMBL/GenBank/DDBJ whole genome shotgun (WGS) entry which is preliminary data.</text>
</comment>
<evidence type="ECO:0000259" key="1">
    <source>
        <dbReference type="PROSITE" id="PS50003"/>
    </source>
</evidence>
<evidence type="ECO:0000313" key="2">
    <source>
        <dbReference type="EMBL" id="KAJ3177012.1"/>
    </source>
</evidence>
<dbReference type="SMART" id="SM01167">
    <property type="entry name" value="DUF1900"/>
    <property type="match status" value="1"/>
</dbReference>
<protein>
    <submittedName>
        <fullName evidence="2">Coronin-2B</fullName>
    </submittedName>
</protein>
<reference evidence="2" key="1">
    <citation type="submission" date="2020-05" db="EMBL/GenBank/DDBJ databases">
        <title>Phylogenomic resolution of chytrid fungi.</title>
        <authorList>
            <person name="Stajich J.E."/>
            <person name="Amses K."/>
            <person name="Simmons R."/>
            <person name="Seto K."/>
            <person name="Myers J."/>
            <person name="Bonds A."/>
            <person name="Quandt C.A."/>
            <person name="Barry K."/>
            <person name="Liu P."/>
            <person name="Grigoriev I."/>
            <person name="Longcore J.E."/>
            <person name="James T.Y."/>
        </authorList>
    </citation>
    <scope>NUCLEOTIDE SEQUENCE</scope>
    <source>
        <strain evidence="2">JEL0379</strain>
    </source>
</reference>
<dbReference type="Gene3D" id="3.40.20.10">
    <property type="entry name" value="Severin"/>
    <property type="match status" value="3"/>
</dbReference>
<name>A0AAD5TKA0_9FUNG</name>
<sequence>MEFSSADPTLLATSTRTAGVIRLWKIPTDISPQPVGRPVDAAAIYLAAHERRVDVMRDGTVRLWDSETMQERTCFEVPAEAVPQALSFDYAGEALSVAGGDGTVHVFDPRAPAKAVQTAISSHVSTKPIRLAWLTPDKLIATTGFSRQGGLRELALWDVSNLHTPLMQFPVEGSGVGFLQPMWDAALPVLYCSSKGEGLRIFELANGELSTEMKVAGNEKQATAIDMLPKSHVNPRKCEIARFIRLGTDNSIETTSVHVPRANGETRFQEDLYPPVPVPNPVASAASYFEGKPIEPLMVDMVEPPTFPPLAKGEDSAADEVAHLLLTPEAAPTVEELFERHQTVLQRESKVLLRRQTTISRTEDKAATMTGKMGAAESGAVPGIYKTGVALLEKRNWIGISSWEPHFLSLKHTKLYVFVKEGDEAPECALSCALLKKVDTSGETDLIVEDGDTYIRHRFRFPTTSDRDAWHSALCAANTATYTRVTRGGSAGTLLRKATSSGNILTRTASAGSLLSTAQLPALPAMRISTNARLIGIIDVLAAVNGWIARLAVLDEEAVLHFHIPDMQKYASERRMPLESFDLTVALSARYSEGSDGVHLVTLSTAKRPLHFRTRTRLEAENWVDQIQRLVKEKLPESTIADNVFEGTVQVTKGGAQLAPGGYWLQVVHGALYYLPTQMACLYSSVVGQITDVHAVDSTTFSVSGLEHQVFSTVAHTAWVARLSAERLKTFDVLAAAGLSHAEFDHLLADGKWWAMGEDITWIDESAVEKGQADVMYMITGKVRLSVQTVATKWTNLRSDAAFVLDHGSEIYHWSGSASSRVCRARAMDLAARLRKARGMRPQVHPVDEQSGRNVFIAFKSLLTTESDPPTPTPSTSIAQIPTIRIFCTTRGAKLMSLRYEGMTPSKQVLDSETATILASGEDVFVWHGSKSTHTDRASAGIIGRGIARKIGHAFDKFVDYEGSLPISLRPAALATMAAVPSPPVAAVTIAIPRSAPIPPPHPPLPPGGTLTTTLTTSFTPTLQATTGVLYTEETYVFEYSYRLASGRTRHAVFYWIGAGSGATGGGTGAMLAVEAARAGDGDSEIVRIVEGKGA</sequence>
<dbReference type="InterPro" id="IPR015505">
    <property type="entry name" value="Coronin"/>
</dbReference>
<dbReference type="Gene3D" id="2.130.10.10">
    <property type="entry name" value="YVTN repeat-like/Quinoprotein amine dehydrogenase"/>
    <property type="match status" value="1"/>
</dbReference>
<keyword evidence="3" id="KW-1185">Reference proteome</keyword>
<dbReference type="InterPro" id="IPR007123">
    <property type="entry name" value="Gelsolin-like_dom"/>
</dbReference>
<dbReference type="InterPro" id="IPR011993">
    <property type="entry name" value="PH-like_dom_sf"/>
</dbReference>
<proteinExistence type="predicted"/>
<dbReference type="SUPFAM" id="SSF50729">
    <property type="entry name" value="PH domain-like"/>
    <property type="match status" value="2"/>
</dbReference>
<dbReference type="PANTHER" id="PTHR10856">
    <property type="entry name" value="CORONIN"/>
    <property type="match status" value="1"/>
</dbReference>
<accession>A0AAD5TKA0</accession>